<dbReference type="Proteomes" id="UP000260773">
    <property type="component" value="Unassembled WGS sequence"/>
</dbReference>
<name>A0A3E2TS21_9FIRM</name>
<gene>
    <name evidence="1" type="ORF">DW070_02805</name>
</gene>
<dbReference type="EMBL" id="QVEP01000004">
    <property type="protein sequence ID" value="RGB81724.1"/>
    <property type="molecule type" value="Genomic_DNA"/>
</dbReference>
<evidence type="ECO:0000313" key="2">
    <source>
        <dbReference type="Proteomes" id="UP000260773"/>
    </source>
</evidence>
<sequence>MVYCNYKMHTDDTVTYAYGQTISDITGELVFHFGDNEGIEIIRKPEKHAVIGRQIHSLYGMHREEFKKGIFKEKIAYEA</sequence>
<comment type="caution">
    <text evidence="1">The sequence shown here is derived from an EMBL/GenBank/DDBJ whole genome shotgun (WGS) entry which is preliminary data.</text>
</comment>
<organism evidence="1 2">
    <name type="scientific">Coprococcus catus</name>
    <dbReference type="NCBI Taxonomy" id="116085"/>
    <lineage>
        <taxon>Bacteria</taxon>
        <taxon>Bacillati</taxon>
        <taxon>Bacillota</taxon>
        <taxon>Clostridia</taxon>
        <taxon>Lachnospirales</taxon>
        <taxon>Lachnospiraceae</taxon>
        <taxon>Coprococcus</taxon>
    </lineage>
</organism>
<protein>
    <submittedName>
        <fullName evidence="1">Uncharacterized protein</fullName>
    </submittedName>
</protein>
<proteinExistence type="predicted"/>
<evidence type="ECO:0000313" key="1">
    <source>
        <dbReference type="EMBL" id="RGB81724.1"/>
    </source>
</evidence>
<reference evidence="1 2" key="1">
    <citation type="submission" date="2018-08" db="EMBL/GenBank/DDBJ databases">
        <title>A genome reference for cultivated species of the human gut microbiota.</title>
        <authorList>
            <person name="Zou Y."/>
            <person name="Xue W."/>
            <person name="Luo G."/>
        </authorList>
    </citation>
    <scope>NUCLEOTIDE SEQUENCE [LARGE SCALE GENOMIC DNA]</scope>
    <source>
        <strain evidence="1 2">AF45-17</strain>
    </source>
</reference>
<dbReference type="AlphaFoldDB" id="A0A3E2TS21"/>
<accession>A0A3E2TS21</accession>